<dbReference type="GO" id="GO:0008757">
    <property type="term" value="F:S-adenosylmethionine-dependent methyltransferase activity"/>
    <property type="evidence" value="ECO:0007669"/>
    <property type="project" value="InterPro"/>
</dbReference>
<protein>
    <recommendedName>
        <fullName evidence="1">Methyltransferase type 11 domain-containing protein</fullName>
    </recommendedName>
</protein>
<feature type="domain" description="Methyltransferase type 11" evidence="1">
    <location>
        <begin position="135"/>
        <end position="239"/>
    </location>
</feature>
<dbReference type="InterPro" id="IPR029063">
    <property type="entry name" value="SAM-dependent_MTases_sf"/>
</dbReference>
<evidence type="ECO:0000313" key="3">
    <source>
        <dbReference type="Proteomes" id="UP000821837"/>
    </source>
</evidence>
<proteinExistence type="predicted"/>
<organism evidence="2 3">
    <name type="scientific">Rhipicephalus sanguineus</name>
    <name type="common">Brown dog tick</name>
    <name type="synonym">Ixodes sanguineus</name>
    <dbReference type="NCBI Taxonomy" id="34632"/>
    <lineage>
        <taxon>Eukaryota</taxon>
        <taxon>Metazoa</taxon>
        <taxon>Ecdysozoa</taxon>
        <taxon>Arthropoda</taxon>
        <taxon>Chelicerata</taxon>
        <taxon>Arachnida</taxon>
        <taxon>Acari</taxon>
        <taxon>Parasitiformes</taxon>
        <taxon>Ixodida</taxon>
        <taxon>Ixodoidea</taxon>
        <taxon>Ixodidae</taxon>
        <taxon>Rhipicephalinae</taxon>
        <taxon>Rhipicephalus</taxon>
        <taxon>Rhipicephalus</taxon>
    </lineage>
</organism>
<dbReference type="InterPro" id="IPR013216">
    <property type="entry name" value="Methyltransf_11"/>
</dbReference>
<dbReference type="PANTHER" id="PTHR43861:SF1">
    <property type="entry name" value="TRANS-ACONITATE 2-METHYLTRANSFERASE"/>
    <property type="match status" value="1"/>
</dbReference>
<dbReference type="CDD" id="cd02440">
    <property type="entry name" value="AdoMet_MTases"/>
    <property type="match status" value="1"/>
</dbReference>
<evidence type="ECO:0000313" key="2">
    <source>
        <dbReference type="EMBL" id="KAH7955997.1"/>
    </source>
</evidence>
<dbReference type="Gene3D" id="3.40.50.150">
    <property type="entry name" value="Vaccinia Virus protein VP39"/>
    <property type="match status" value="1"/>
</dbReference>
<comment type="caution">
    <text evidence="2">The sequence shown here is derived from an EMBL/GenBank/DDBJ whole genome shotgun (WGS) entry which is preliminary data.</text>
</comment>
<accession>A0A9D4PVP5</accession>
<sequence>MAGIRDHVLIECGFIVDEHSNETASVCMGQGKWVIMPHDGDDLALAIVLVGATGFGMSTPASENDSSSTASTNGCATDIYAVEQCAEIYDIAIAPTASAIAALLDFLEQAFLDSAALHLGPTGHEGDVRERIQFLDVGCGSGSFTKKHLLPRLPAWCERLVAVDNSDAMLKFAAESSADPRIEYRKLDILAYEDVAQFVNAEGRFQRVYSFLAFHWIAEHRIALKNIGTLLAPGGECFIVFSDKLHVFDVFAAMMESPRWKKYSDILLQMLPETRLLEDIYSLRSYLVNLLQETNLLPLACEIFPLKEKVGLSEETAIGE</sequence>
<dbReference type="EMBL" id="JABSTV010001250">
    <property type="protein sequence ID" value="KAH7955997.1"/>
    <property type="molecule type" value="Genomic_DNA"/>
</dbReference>
<gene>
    <name evidence="2" type="ORF">HPB52_005488</name>
</gene>
<name>A0A9D4PVP5_RHISA</name>
<reference evidence="2" key="2">
    <citation type="submission" date="2021-09" db="EMBL/GenBank/DDBJ databases">
        <authorList>
            <person name="Jia N."/>
            <person name="Wang J."/>
            <person name="Shi W."/>
            <person name="Du L."/>
            <person name="Sun Y."/>
            <person name="Zhan W."/>
            <person name="Jiang J."/>
            <person name="Wang Q."/>
            <person name="Zhang B."/>
            <person name="Ji P."/>
            <person name="Sakyi L.B."/>
            <person name="Cui X."/>
            <person name="Yuan T."/>
            <person name="Jiang B."/>
            <person name="Yang W."/>
            <person name="Lam T.T.-Y."/>
            <person name="Chang Q."/>
            <person name="Ding S."/>
            <person name="Wang X."/>
            <person name="Zhu J."/>
            <person name="Ruan X."/>
            <person name="Zhao L."/>
            <person name="Wei J."/>
            <person name="Que T."/>
            <person name="Du C."/>
            <person name="Cheng J."/>
            <person name="Dai P."/>
            <person name="Han X."/>
            <person name="Huang E."/>
            <person name="Gao Y."/>
            <person name="Liu J."/>
            <person name="Shao H."/>
            <person name="Ye R."/>
            <person name="Li L."/>
            <person name="Wei W."/>
            <person name="Wang X."/>
            <person name="Wang C."/>
            <person name="Huo Q."/>
            <person name="Li W."/>
            <person name="Guo W."/>
            <person name="Chen H."/>
            <person name="Chen S."/>
            <person name="Zhou L."/>
            <person name="Zhou L."/>
            <person name="Ni X."/>
            <person name="Tian J."/>
            <person name="Zhou Y."/>
            <person name="Sheng Y."/>
            <person name="Liu T."/>
            <person name="Pan Y."/>
            <person name="Xia L."/>
            <person name="Li J."/>
            <person name="Zhao F."/>
            <person name="Cao W."/>
        </authorList>
    </citation>
    <scope>NUCLEOTIDE SEQUENCE</scope>
    <source>
        <strain evidence="2">Rsan-2018</strain>
        <tissue evidence="2">Larvae</tissue>
    </source>
</reference>
<dbReference type="AlphaFoldDB" id="A0A9D4PVP5"/>
<evidence type="ECO:0000259" key="1">
    <source>
        <dbReference type="Pfam" id="PF08241"/>
    </source>
</evidence>
<dbReference type="VEuPathDB" id="VectorBase:RSAN_031107"/>
<keyword evidence="3" id="KW-1185">Reference proteome</keyword>
<dbReference type="SUPFAM" id="SSF53335">
    <property type="entry name" value="S-adenosyl-L-methionine-dependent methyltransferases"/>
    <property type="match status" value="1"/>
</dbReference>
<dbReference type="Pfam" id="PF08241">
    <property type="entry name" value="Methyltransf_11"/>
    <property type="match status" value="1"/>
</dbReference>
<reference evidence="2" key="1">
    <citation type="journal article" date="2020" name="Cell">
        <title>Large-Scale Comparative Analyses of Tick Genomes Elucidate Their Genetic Diversity and Vector Capacities.</title>
        <authorList>
            <consortium name="Tick Genome and Microbiome Consortium (TIGMIC)"/>
            <person name="Jia N."/>
            <person name="Wang J."/>
            <person name="Shi W."/>
            <person name="Du L."/>
            <person name="Sun Y."/>
            <person name="Zhan W."/>
            <person name="Jiang J.F."/>
            <person name="Wang Q."/>
            <person name="Zhang B."/>
            <person name="Ji P."/>
            <person name="Bell-Sakyi L."/>
            <person name="Cui X.M."/>
            <person name="Yuan T.T."/>
            <person name="Jiang B.G."/>
            <person name="Yang W.F."/>
            <person name="Lam T.T."/>
            <person name="Chang Q.C."/>
            <person name="Ding S.J."/>
            <person name="Wang X.J."/>
            <person name="Zhu J.G."/>
            <person name="Ruan X.D."/>
            <person name="Zhao L."/>
            <person name="Wei J.T."/>
            <person name="Ye R.Z."/>
            <person name="Que T.C."/>
            <person name="Du C.H."/>
            <person name="Zhou Y.H."/>
            <person name="Cheng J.X."/>
            <person name="Dai P.F."/>
            <person name="Guo W.B."/>
            <person name="Han X.H."/>
            <person name="Huang E.J."/>
            <person name="Li L.F."/>
            <person name="Wei W."/>
            <person name="Gao Y.C."/>
            <person name="Liu J.Z."/>
            <person name="Shao H.Z."/>
            <person name="Wang X."/>
            <person name="Wang C.C."/>
            <person name="Yang T.C."/>
            <person name="Huo Q.B."/>
            <person name="Li W."/>
            <person name="Chen H.Y."/>
            <person name="Chen S.E."/>
            <person name="Zhou L.G."/>
            <person name="Ni X.B."/>
            <person name="Tian J.H."/>
            <person name="Sheng Y."/>
            <person name="Liu T."/>
            <person name="Pan Y.S."/>
            <person name="Xia L.Y."/>
            <person name="Li J."/>
            <person name="Zhao F."/>
            <person name="Cao W.C."/>
        </authorList>
    </citation>
    <scope>NUCLEOTIDE SEQUENCE</scope>
    <source>
        <strain evidence="2">Rsan-2018</strain>
    </source>
</reference>
<dbReference type="PANTHER" id="PTHR43861">
    <property type="entry name" value="TRANS-ACONITATE 2-METHYLTRANSFERASE-RELATED"/>
    <property type="match status" value="1"/>
</dbReference>
<dbReference type="Proteomes" id="UP000821837">
    <property type="component" value="Unassembled WGS sequence"/>
</dbReference>